<name>A0A151RYH6_CAJCA</name>
<feature type="domain" description="Water stress and hypersensitive response" evidence="2">
    <location>
        <begin position="24"/>
        <end position="141"/>
    </location>
</feature>
<dbReference type="STRING" id="3821.A0A151RYH6"/>
<dbReference type="Gene3D" id="2.60.40.1820">
    <property type="match status" value="1"/>
</dbReference>
<protein>
    <submittedName>
        <fullName evidence="3">Desiccation protectant protein Lea14 isogeny</fullName>
    </submittedName>
</protein>
<evidence type="ECO:0000256" key="1">
    <source>
        <dbReference type="ARBA" id="ARBA00005960"/>
    </source>
</evidence>
<sequence length="152" mass="16574">MSQLLDKAKNYVSEKVTNMPKPEATVNDVDFTRVGRDGVQYLAKVSVSNPYSTPLPICEIKYSLKSAGREIASGTIPDPGSLKAKDTTMLDVPVKVPHSVLLSLAKDIGADWDIDYQLDLGLVIDLPVIGNFTIPLSQKGEIKLPTLRDMFA</sequence>
<dbReference type="AlphaFoldDB" id="A0A151RYH6"/>
<dbReference type="PANTHER" id="PTHR31459">
    <property type="match status" value="1"/>
</dbReference>
<dbReference type="EMBL" id="KQ483522">
    <property type="protein sequence ID" value="KYP47605.1"/>
    <property type="molecule type" value="Genomic_DNA"/>
</dbReference>
<dbReference type="Pfam" id="PF03168">
    <property type="entry name" value="LEA_2"/>
    <property type="match status" value="1"/>
</dbReference>
<dbReference type="InterPro" id="IPR045043">
    <property type="entry name" value="Lea14-like"/>
</dbReference>
<accession>A0A151RYH6</accession>
<dbReference type="Gramene" id="C.cajan_29121.t">
    <property type="protein sequence ID" value="C.cajan_29121.t"/>
    <property type="gene ID" value="C.cajan_29121"/>
</dbReference>
<dbReference type="GO" id="GO:0009269">
    <property type="term" value="P:response to desiccation"/>
    <property type="evidence" value="ECO:0007669"/>
    <property type="project" value="InterPro"/>
</dbReference>
<dbReference type="GO" id="GO:0005829">
    <property type="term" value="C:cytosol"/>
    <property type="evidence" value="ECO:0007669"/>
    <property type="project" value="TreeGrafter"/>
</dbReference>
<dbReference type="PANTHER" id="PTHR31459:SF19">
    <property type="entry name" value="DESICCATION-RELATED PROTEIN LEA14-RELATED"/>
    <property type="match status" value="1"/>
</dbReference>
<evidence type="ECO:0000313" key="3">
    <source>
        <dbReference type="EMBL" id="KYP47605.1"/>
    </source>
</evidence>
<organism evidence="3 4">
    <name type="scientific">Cajanus cajan</name>
    <name type="common">Pigeon pea</name>
    <name type="synonym">Cajanus indicus</name>
    <dbReference type="NCBI Taxonomy" id="3821"/>
    <lineage>
        <taxon>Eukaryota</taxon>
        <taxon>Viridiplantae</taxon>
        <taxon>Streptophyta</taxon>
        <taxon>Embryophyta</taxon>
        <taxon>Tracheophyta</taxon>
        <taxon>Spermatophyta</taxon>
        <taxon>Magnoliopsida</taxon>
        <taxon>eudicotyledons</taxon>
        <taxon>Gunneridae</taxon>
        <taxon>Pentapetalae</taxon>
        <taxon>rosids</taxon>
        <taxon>fabids</taxon>
        <taxon>Fabales</taxon>
        <taxon>Fabaceae</taxon>
        <taxon>Papilionoideae</taxon>
        <taxon>50 kb inversion clade</taxon>
        <taxon>NPAAA clade</taxon>
        <taxon>indigoferoid/millettioid clade</taxon>
        <taxon>Phaseoleae</taxon>
        <taxon>Cajanus</taxon>
    </lineage>
</organism>
<gene>
    <name evidence="3" type="ORF">KK1_030709</name>
</gene>
<dbReference type="SMART" id="SM00769">
    <property type="entry name" value="WHy"/>
    <property type="match status" value="1"/>
</dbReference>
<dbReference type="OMA" id="WDIDYDW"/>
<dbReference type="InterPro" id="IPR004864">
    <property type="entry name" value="LEA_2"/>
</dbReference>
<dbReference type="Proteomes" id="UP000075243">
    <property type="component" value="Unassembled WGS sequence"/>
</dbReference>
<reference evidence="3" key="1">
    <citation type="journal article" date="2012" name="Nat. Biotechnol.">
        <title>Draft genome sequence of pigeonpea (Cajanus cajan), an orphan legume crop of resource-poor farmers.</title>
        <authorList>
            <person name="Varshney R.K."/>
            <person name="Chen W."/>
            <person name="Li Y."/>
            <person name="Bharti A.K."/>
            <person name="Saxena R.K."/>
            <person name="Schlueter J.A."/>
            <person name="Donoghue M.T."/>
            <person name="Azam S."/>
            <person name="Fan G."/>
            <person name="Whaley A.M."/>
            <person name="Farmer A.D."/>
            <person name="Sheridan J."/>
            <person name="Iwata A."/>
            <person name="Tuteja R."/>
            <person name="Penmetsa R.V."/>
            <person name="Wu W."/>
            <person name="Upadhyaya H.D."/>
            <person name="Yang S.P."/>
            <person name="Shah T."/>
            <person name="Saxena K.B."/>
            <person name="Michael T."/>
            <person name="McCombie W.R."/>
            <person name="Yang B."/>
            <person name="Zhang G."/>
            <person name="Yang H."/>
            <person name="Wang J."/>
            <person name="Spillane C."/>
            <person name="Cook D.R."/>
            <person name="May G.D."/>
            <person name="Xu X."/>
            <person name="Jackson S.A."/>
        </authorList>
    </citation>
    <scope>NUCLEOTIDE SEQUENCE [LARGE SCALE GENOMIC DNA]</scope>
</reference>
<keyword evidence="4" id="KW-1185">Reference proteome</keyword>
<dbReference type="SUPFAM" id="SSF117070">
    <property type="entry name" value="LEA14-like"/>
    <property type="match status" value="1"/>
</dbReference>
<proteinExistence type="inferred from homology"/>
<dbReference type="InterPro" id="IPR013990">
    <property type="entry name" value="WHy-dom"/>
</dbReference>
<evidence type="ECO:0000259" key="2">
    <source>
        <dbReference type="SMART" id="SM00769"/>
    </source>
</evidence>
<comment type="similarity">
    <text evidence="1">Belongs to the LEA type 2 family.</text>
</comment>
<dbReference type="FunFam" id="2.60.40.1820:FF:000001">
    <property type="entry name" value="Desiccation protectant protein Lea14-like"/>
    <property type="match status" value="1"/>
</dbReference>
<evidence type="ECO:0000313" key="4">
    <source>
        <dbReference type="Proteomes" id="UP000075243"/>
    </source>
</evidence>